<name>A0A6P4FLR4_DRORH</name>
<protein>
    <submittedName>
        <fullName evidence="4">Uncharacterized protein LOC108049511</fullName>
    </submittedName>
</protein>
<evidence type="ECO:0000313" key="2">
    <source>
        <dbReference type="EnsemblMetazoa" id="XP_016986206.1"/>
    </source>
</evidence>
<dbReference type="AlphaFoldDB" id="A0A6P4FLR4"/>
<reference evidence="2" key="3">
    <citation type="submission" date="2025-05" db="UniProtKB">
        <authorList>
            <consortium name="EnsemblMetazoa"/>
        </authorList>
    </citation>
    <scope>IDENTIFICATION</scope>
</reference>
<dbReference type="Gene3D" id="3.90.1200.10">
    <property type="match status" value="1"/>
</dbReference>
<dbReference type="GeneID" id="108049511"/>
<dbReference type="SUPFAM" id="SSF56112">
    <property type="entry name" value="Protein kinase-like (PK-like)"/>
    <property type="match status" value="1"/>
</dbReference>
<dbReference type="RefSeq" id="XP_016986206.1">
    <property type="nucleotide sequence ID" value="XM_017130717.1"/>
</dbReference>
<evidence type="ECO:0000313" key="4">
    <source>
        <dbReference type="RefSeq" id="XP_016986206.1"/>
    </source>
</evidence>
<feature type="domain" description="CHK kinase-like" evidence="1">
    <location>
        <begin position="127"/>
        <end position="319"/>
    </location>
</feature>
<dbReference type="InterPro" id="IPR011009">
    <property type="entry name" value="Kinase-like_dom_sf"/>
</dbReference>
<reference evidence="4" key="2">
    <citation type="submission" date="2025-04" db="UniProtKB">
        <authorList>
            <consortium name="RefSeq"/>
        </authorList>
    </citation>
    <scope>IDENTIFICATION</scope>
</reference>
<organism evidence="4">
    <name type="scientific">Drosophila rhopaloa</name>
    <name type="common">Fruit fly</name>
    <dbReference type="NCBI Taxonomy" id="1041015"/>
    <lineage>
        <taxon>Eukaryota</taxon>
        <taxon>Metazoa</taxon>
        <taxon>Ecdysozoa</taxon>
        <taxon>Arthropoda</taxon>
        <taxon>Hexapoda</taxon>
        <taxon>Insecta</taxon>
        <taxon>Pterygota</taxon>
        <taxon>Neoptera</taxon>
        <taxon>Endopterygota</taxon>
        <taxon>Diptera</taxon>
        <taxon>Brachycera</taxon>
        <taxon>Muscomorpha</taxon>
        <taxon>Ephydroidea</taxon>
        <taxon>Drosophilidae</taxon>
        <taxon>Drosophila</taxon>
        <taxon>Sophophora</taxon>
    </lineage>
</organism>
<dbReference type="OMA" id="TKCFFTH"/>
<gene>
    <name evidence="4" type="primary">LOC108049511</name>
    <name evidence="2" type="synonym">108049511</name>
</gene>
<dbReference type="PANTHER" id="PTHR11012:SF13">
    <property type="entry name" value="CHK KINASE-LIKE DOMAIN-CONTAINING PROTEIN-RELATED"/>
    <property type="match status" value="1"/>
</dbReference>
<evidence type="ECO:0000313" key="3">
    <source>
        <dbReference type="Proteomes" id="UP001652680"/>
    </source>
</evidence>
<dbReference type="Proteomes" id="UP001652680">
    <property type="component" value="Unassembled WGS sequence"/>
</dbReference>
<dbReference type="EnsemblMetazoa" id="XM_017130717.2">
    <property type="protein sequence ID" value="XP_016986206.1"/>
    <property type="gene ID" value="LOC108049511"/>
</dbReference>
<evidence type="ECO:0000259" key="1">
    <source>
        <dbReference type="SMART" id="SM00587"/>
    </source>
</evidence>
<sequence>MLPSWLTNEYLQPRLRAYLKDDQVKVVKISAKPATGKGDNFVGVMARIYVDYQLGDGSVQSKTYIVKETCPADAPQAKLFAEYDVYTREMDMYEFILPKMNQLLQEVGLTEKLTADAISVDRKSGTIILEDLAPYKYVNADRVKQLDLAHAQRTLELLAKFHAASIILKERHPELLSKSLYTHWYSREKKGYTEVWLGFFRVFLTFINGQPNLKKLYGDKLKKLHPQIMEYAARSYDVADTELQALIHADVWTTNIMFQYDDAGNPRIPVAIDFQFSNFNSPAVDLHYFFNTSLREEVLDKESELVEYYYNTLKADLDKFSYKGSFPSLKEFKIQFERRRPMCLMVNLLTPLIVYNGSESTDFKGLYDESPQGLRYQKSIYDNEVVVRITTKLLARLDQEGIFDQWA</sequence>
<accession>A0A6P4FLR4</accession>
<dbReference type="PANTHER" id="PTHR11012">
    <property type="entry name" value="PROTEIN KINASE-LIKE DOMAIN-CONTAINING"/>
    <property type="match status" value="1"/>
</dbReference>
<keyword evidence="3" id="KW-1185">Reference proteome</keyword>
<dbReference type="InterPro" id="IPR004119">
    <property type="entry name" value="EcKL"/>
</dbReference>
<dbReference type="OrthoDB" id="411145at2759"/>
<dbReference type="SMART" id="SM00587">
    <property type="entry name" value="CHK"/>
    <property type="match status" value="1"/>
</dbReference>
<dbReference type="Pfam" id="PF02958">
    <property type="entry name" value="EcKL"/>
    <property type="match status" value="1"/>
</dbReference>
<dbReference type="InterPro" id="IPR015897">
    <property type="entry name" value="CHK_kinase-like"/>
</dbReference>
<proteinExistence type="predicted"/>
<reference evidence="3" key="1">
    <citation type="journal article" date="2021" name="Elife">
        <title>Highly contiguous assemblies of 101 drosophilid genomes.</title>
        <authorList>
            <person name="Kim B.Y."/>
            <person name="Wang J.R."/>
            <person name="Miller D.E."/>
            <person name="Barmina O."/>
            <person name="Delaney E."/>
            <person name="Thompson A."/>
            <person name="Comeault A.A."/>
            <person name="Peede D."/>
            <person name="D'Agostino E.R."/>
            <person name="Pelaez J."/>
            <person name="Aguilar J.M."/>
            <person name="Haji D."/>
            <person name="Matsunaga T."/>
            <person name="Armstrong E.E."/>
            <person name="Zych M."/>
            <person name="Ogawa Y."/>
            <person name="Stamenkovic-Radak M."/>
            <person name="Jelic M."/>
            <person name="Veselinovic M.S."/>
            <person name="Tanaskovic M."/>
            <person name="Eric P."/>
            <person name="Gao J.J."/>
            <person name="Katoh T.K."/>
            <person name="Toda M.J."/>
            <person name="Watabe H."/>
            <person name="Watada M."/>
            <person name="Davis J.S."/>
            <person name="Moyle L.C."/>
            <person name="Manoli G."/>
            <person name="Bertolini E."/>
            <person name="Kostal V."/>
            <person name="Hawley R.S."/>
            <person name="Takahashi A."/>
            <person name="Jones C.D."/>
            <person name="Price D.K."/>
            <person name="Whiteman N."/>
            <person name="Kopp A."/>
            <person name="Matute D.R."/>
            <person name="Petrov D.A."/>
        </authorList>
    </citation>
    <scope>NUCLEOTIDE SEQUENCE [LARGE SCALE GENOMIC DNA]</scope>
</reference>